<dbReference type="GO" id="GO:0004829">
    <property type="term" value="F:threonine-tRNA ligase activity"/>
    <property type="evidence" value="ECO:0007669"/>
    <property type="project" value="UniProtKB-EC"/>
</dbReference>
<evidence type="ECO:0000259" key="12">
    <source>
        <dbReference type="SMART" id="SM00863"/>
    </source>
</evidence>
<proteinExistence type="inferred from homology"/>
<feature type="domain" description="Threonyl/alanyl tRNA synthetase SAD" evidence="12">
    <location>
        <begin position="97"/>
        <end position="147"/>
    </location>
</feature>
<evidence type="ECO:0000256" key="11">
    <source>
        <dbReference type="ARBA" id="ARBA00049515"/>
    </source>
</evidence>
<keyword evidence="5" id="KW-0547">Nucleotide-binding</keyword>
<dbReference type="AlphaFoldDB" id="A0A383EYG5"/>
<protein>
    <recommendedName>
        <fullName evidence="2">threonine--tRNA ligase</fullName>
        <ecNumber evidence="2">6.1.1.3</ecNumber>
    </recommendedName>
    <alternativeName>
        <fullName evidence="10">Threonyl-tRNA synthetase</fullName>
    </alternativeName>
</protein>
<dbReference type="Gene3D" id="3.30.980.10">
    <property type="entry name" value="Threonyl-trna Synthetase, Chain A, domain 2"/>
    <property type="match status" value="1"/>
</dbReference>
<evidence type="ECO:0000256" key="4">
    <source>
        <dbReference type="ARBA" id="ARBA00022723"/>
    </source>
</evidence>
<dbReference type="InterPro" id="IPR045864">
    <property type="entry name" value="aa-tRNA-synth_II/BPL/LPL"/>
</dbReference>
<dbReference type="GO" id="GO:0046872">
    <property type="term" value="F:metal ion binding"/>
    <property type="evidence" value="ECO:0007669"/>
    <property type="project" value="UniProtKB-KW"/>
</dbReference>
<evidence type="ECO:0000256" key="8">
    <source>
        <dbReference type="ARBA" id="ARBA00022917"/>
    </source>
</evidence>
<evidence type="ECO:0000256" key="9">
    <source>
        <dbReference type="ARBA" id="ARBA00023146"/>
    </source>
</evidence>
<dbReference type="EC" id="6.1.1.3" evidence="2"/>
<dbReference type="FunFam" id="3.30.54.20:FF:000002">
    <property type="entry name" value="Threonine--tRNA ligase"/>
    <property type="match status" value="1"/>
</dbReference>
<evidence type="ECO:0000256" key="3">
    <source>
        <dbReference type="ARBA" id="ARBA00022598"/>
    </source>
</evidence>
<keyword evidence="9" id="KW-0030">Aminoacyl-tRNA synthetase</keyword>
<dbReference type="GO" id="GO:0006435">
    <property type="term" value="P:threonyl-tRNA aminoacylation"/>
    <property type="evidence" value="ECO:0007669"/>
    <property type="project" value="TreeGrafter"/>
</dbReference>
<dbReference type="PANTHER" id="PTHR11451:SF44">
    <property type="entry name" value="THREONINE--TRNA LIGASE, CHLOROPLASTIC_MITOCHONDRIAL 2"/>
    <property type="match status" value="1"/>
</dbReference>
<evidence type="ECO:0000256" key="6">
    <source>
        <dbReference type="ARBA" id="ARBA00022833"/>
    </source>
</evidence>
<comment type="catalytic activity">
    <reaction evidence="11">
        <text>tRNA(Thr) + L-threonine + ATP = L-threonyl-tRNA(Thr) + AMP + diphosphate + H(+)</text>
        <dbReference type="Rhea" id="RHEA:24624"/>
        <dbReference type="Rhea" id="RHEA-COMP:9670"/>
        <dbReference type="Rhea" id="RHEA-COMP:9704"/>
        <dbReference type="ChEBI" id="CHEBI:15378"/>
        <dbReference type="ChEBI" id="CHEBI:30616"/>
        <dbReference type="ChEBI" id="CHEBI:33019"/>
        <dbReference type="ChEBI" id="CHEBI:57926"/>
        <dbReference type="ChEBI" id="CHEBI:78442"/>
        <dbReference type="ChEBI" id="CHEBI:78534"/>
        <dbReference type="ChEBI" id="CHEBI:456215"/>
        <dbReference type="EC" id="6.1.1.3"/>
    </reaction>
</comment>
<feature type="non-terminal residue" evidence="13">
    <location>
        <position position="1"/>
    </location>
</feature>
<name>A0A383EYG5_9ZZZZ</name>
<evidence type="ECO:0000313" key="13">
    <source>
        <dbReference type="EMBL" id="SVE61245.1"/>
    </source>
</evidence>
<dbReference type="PANTHER" id="PTHR11451">
    <property type="entry name" value="THREONINE-TRNA LIGASE"/>
    <property type="match status" value="1"/>
</dbReference>
<keyword evidence="8" id="KW-0648">Protein biosynthesis</keyword>
<keyword evidence="7" id="KW-0067">ATP-binding</keyword>
<gene>
    <name evidence="13" type="ORF">METZ01_LOCUS514099</name>
</gene>
<evidence type="ECO:0000256" key="7">
    <source>
        <dbReference type="ARBA" id="ARBA00022840"/>
    </source>
</evidence>
<keyword evidence="3" id="KW-0436">Ligase</keyword>
<keyword evidence="6" id="KW-0862">Zinc</keyword>
<dbReference type="InterPro" id="IPR018163">
    <property type="entry name" value="Thr/Ala-tRNA-synth_IIc_edit"/>
</dbReference>
<evidence type="ECO:0000256" key="10">
    <source>
        <dbReference type="ARBA" id="ARBA00031900"/>
    </source>
</evidence>
<keyword evidence="4" id="KW-0479">Metal-binding</keyword>
<dbReference type="Gene3D" id="3.30.930.10">
    <property type="entry name" value="Bira Bifunctional Protein, Domain 2"/>
    <property type="match status" value="1"/>
</dbReference>
<dbReference type="InterPro" id="IPR012947">
    <property type="entry name" value="tRNA_SAD"/>
</dbReference>
<evidence type="ECO:0000256" key="5">
    <source>
        <dbReference type="ARBA" id="ARBA00022741"/>
    </source>
</evidence>
<dbReference type="FunFam" id="3.30.980.10:FF:000005">
    <property type="entry name" value="Threonyl-tRNA synthetase, mitochondrial"/>
    <property type="match status" value="1"/>
</dbReference>
<dbReference type="SMART" id="SM00863">
    <property type="entry name" value="tRNA_SAD"/>
    <property type="match status" value="1"/>
</dbReference>
<dbReference type="Gene3D" id="3.30.54.20">
    <property type="match status" value="1"/>
</dbReference>
<comment type="similarity">
    <text evidence="1">Belongs to the class-II aminoacyl-tRNA synthetase family.</text>
</comment>
<feature type="non-terminal residue" evidence="13">
    <location>
        <position position="229"/>
    </location>
</feature>
<dbReference type="GO" id="GO:0005524">
    <property type="term" value="F:ATP binding"/>
    <property type="evidence" value="ECO:0007669"/>
    <property type="project" value="UniProtKB-KW"/>
</dbReference>
<dbReference type="EMBL" id="UINC01229508">
    <property type="protein sequence ID" value="SVE61245.1"/>
    <property type="molecule type" value="Genomic_DNA"/>
</dbReference>
<evidence type="ECO:0000256" key="2">
    <source>
        <dbReference type="ARBA" id="ARBA00013163"/>
    </source>
</evidence>
<evidence type="ECO:0000256" key="1">
    <source>
        <dbReference type="ARBA" id="ARBA00008226"/>
    </source>
</evidence>
<sequence length="229" mass="27166">HDAAHVLAEAAKELWPSIQVTIGPVIENGFYYDFSREKPFTPDELGLLEERMHEIVSRDEEITREVWERQQATEFFLSIGEKYKAEIITDLPEQEEITIYKQGKFVDLCRGPHLPSTGKLGSNFKLMKVSGAYWRGDSGNEMLQRIYGTAWTTEKDLKQYLHRLEEAERRDHRRLGREMDLFHIQEEATGSIFWHAKGWCLYRVVERYMRRRLEHANYLEVRTPQLFDR</sequence>
<dbReference type="SUPFAM" id="SSF55681">
    <property type="entry name" value="Class II aaRS and biotin synthetases"/>
    <property type="match status" value="1"/>
</dbReference>
<dbReference type="SUPFAM" id="SSF55186">
    <property type="entry name" value="ThrRS/AlaRS common domain"/>
    <property type="match status" value="1"/>
</dbReference>
<reference evidence="13" key="1">
    <citation type="submission" date="2018-05" db="EMBL/GenBank/DDBJ databases">
        <authorList>
            <person name="Lanie J.A."/>
            <person name="Ng W.-L."/>
            <person name="Kazmierczak K.M."/>
            <person name="Andrzejewski T.M."/>
            <person name="Davidsen T.M."/>
            <person name="Wayne K.J."/>
            <person name="Tettelin H."/>
            <person name="Glass J.I."/>
            <person name="Rusch D."/>
            <person name="Podicherti R."/>
            <person name="Tsui H.-C.T."/>
            <person name="Winkler M.E."/>
        </authorList>
    </citation>
    <scope>NUCLEOTIDE SEQUENCE</scope>
</reference>
<organism evidence="13">
    <name type="scientific">marine metagenome</name>
    <dbReference type="NCBI Taxonomy" id="408172"/>
    <lineage>
        <taxon>unclassified sequences</taxon>
        <taxon>metagenomes</taxon>
        <taxon>ecological metagenomes</taxon>
    </lineage>
</organism>
<accession>A0A383EYG5</accession>
<dbReference type="Pfam" id="PF07973">
    <property type="entry name" value="tRNA_SAD"/>
    <property type="match status" value="1"/>
</dbReference>